<gene>
    <name evidence="2" type="ORF">COX18_02535</name>
</gene>
<keyword evidence="1" id="KW-0812">Transmembrane</keyword>
<keyword evidence="1" id="KW-0472">Membrane</keyword>
<evidence type="ECO:0000313" key="2">
    <source>
        <dbReference type="EMBL" id="PIP41740.1"/>
    </source>
</evidence>
<reference evidence="2 3" key="1">
    <citation type="submission" date="2017-09" db="EMBL/GenBank/DDBJ databases">
        <title>Depth-based differentiation of microbial function through sediment-hosted aquifers and enrichment of novel symbionts in the deep terrestrial subsurface.</title>
        <authorList>
            <person name="Probst A.J."/>
            <person name="Ladd B."/>
            <person name="Jarett J.K."/>
            <person name="Geller-Mcgrath D.E."/>
            <person name="Sieber C.M."/>
            <person name="Emerson J.B."/>
            <person name="Anantharaman K."/>
            <person name="Thomas B.C."/>
            <person name="Malmstrom R."/>
            <person name="Stieglmeier M."/>
            <person name="Klingl A."/>
            <person name="Woyke T."/>
            <person name="Ryan C.M."/>
            <person name="Banfield J.F."/>
        </authorList>
    </citation>
    <scope>NUCLEOTIDE SEQUENCE [LARGE SCALE GENOMIC DNA]</scope>
    <source>
        <strain evidence="2">CG23_combo_of_CG06-09_8_20_14_all_40_23</strain>
    </source>
</reference>
<feature type="transmembrane region" description="Helical" evidence="1">
    <location>
        <begin position="15"/>
        <end position="40"/>
    </location>
</feature>
<name>A0A2H0AA84_9BACT</name>
<evidence type="ECO:0000313" key="3">
    <source>
        <dbReference type="Proteomes" id="UP000231067"/>
    </source>
</evidence>
<evidence type="ECO:0000256" key="1">
    <source>
        <dbReference type="SAM" id="Phobius"/>
    </source>
</evidence>
<dbReference type="Proteomes" id="UP000231067">
    <property type="component" value="Unassembled WGS sequence"/>
</dbReference>
<organism evidence="2 3">
    <name type="scientific">Candidatus Desantisbacteria bacterium CG23_combo_of_CG06-09_8_20_14_all_40_23</name>
    <dbReference type="NCBI Taxonomy" id="1974550"/>
    <lineage>
        <taxon>Bacteria</taxon>
        <taxon>Candidatus Desantisiibacteriota</taxon>
    </lineage>
</organism>
<dbReference type="EMBL" id="PCSH01000043">
    <property type="protein sequence ID" value="PIP41740.1"/>
    <property type="molecule type" value="Genomic_DNA"/>
</dbReference>
<proteinExistence type="predicted"/>
<protein>
    <submittedName>
        <fullName evidence="2">Uncharacterized protein</fullName>
    </submittedName>
</protein>
<keyword evidence="1" id="KW-1133">Transmembrane helix</keyword>
<feature type="non-terminal residue" evidence="2">
    <location>
        <position position="143"/>
    </location>
</feature>
<dbReference type="AlphaFoldDB" id="A0A2H0AA84"/>
<sequence>MKNKRCSSFPRHKLIFVKLCVLCASVVICIMIPIACYLLQSNKPELPGTNTSCTIPVSNHIQLLIDSTAIDPQSGKRIICQENFDKVLTMIKGARRWIFVDFFLWNQWQGSIPSDNRKLSKELAEALIQKKQDCPKINILVLT</sequence>
<comment type="caution">
    <text evidence="2">The sequence shown here is derived from an EMBL/GenBank/DDBJ whole genome shotgun (WGS) entry which is preliminary data.</text>
</comment>
<accession>A0A2H0AA84</accession>